<dbReference type="AlphaFoldDB" id="A0A0K0DMD4"/>
<keyword evidence="1" id="KW-1185">Reference proteome</keyword>
<sequence length="51" mass="6086">MPCACTKDLFIYCILPRCFQTIKQMDNCRLNCNTMIDEKMRKMCFQRCGIL</sequence>
<evidence type="ECO:0000313" key="1">
    <source>
        <dbReference type="Proteomes" id="UP000035642"/>
    </source>
</evidence>
<reference evidence="1" key="1">
    <citation type="submission" date="2012-09" db="EMBL/GenBank/DDBJ databases">
        <authorList>
            <person name="Martin A.A."/>
        </authorList>
    </citation>
    <scope>NUCLEOTIDE SEQUENCE</scope>
</reference>
<evidence type="ECO:0000313" key="2">
    <source>
        <dbReference type="WBParaSite" id="ACAC_0001284001-mRNA-1"/>
    </source>
</evidence>
<dbReference type="Proteomes" id="UP000035642">
    <property type="component" value="Unassembled WGS sequence"/>
</dbReference>
<dbReference type="WBParaSite" id="ACAC_0001284001-mRNA-1">
    <property type="protein sequence ID" value="ACAC_0001284001-mRNA-1"/>
    <property type="gene ID" value="ACAC_0001284001"/>
</dbReference>
<reference evidence="2" key="2">
    <citation type="submission" date="2017-02" db="UniProtKB">
        <authorList>
            <consortium name="WormBaseParasite"/>
        </authorList>
    </citation>
    <scope>IDENTIFICATION</scope>
</reference>
<name>A0A0K0DMD4_ANGCA</name>
<protein>
    <submittedName>
        <fullName evidence="2">ShKT domain-containing protein</fullName>
    </submittedName>
</protein>
<proteinExistence type="predicted"/>
<organism evidence="1 2">
    <name type="scientific">Angiostrongylus cantonensis</name>
    <name type="common">Rat lungworm</name>
    <dbReference type="NCBI Taxonomy" id="6313"/>
    <lineage>
        <taxon>Eukaryota</taxon>
        <taxon>Metazoa</taxon>
        <taxon>Ecdysozoa</taxon>
        <taxon>Nematoda</taxon>
        <taxon>Chromadorea</taxon>
        <taxon>Rhabditida</taxon>
        <taxon>Rhabditina</taxon>
        <taxon>Rhabditomorpha</taxon>
        <taxon>Strongyloidea</taxon>
        <taxon>Metastrongylidae</taxon>
        <taxon>Angiostrongylus</taxon>
    </lineage>
</organism>
<accession>A0A0K0DMD4</accession>